<dbReference type="EMBL" id="LUHQ01000002">
    <property type="protein sequence ID" value="OAP07656.1"/>
    <property type="molecule type" value="Genomic_DNA"/>
</dbReference>
<accession>A0A178VPD7</accession>
<name>A0A178VPD7_ARATH</name>
<feature type="region of interest" description="Disordered" evidence="1">
    <location>
        <begin position="1"/>
        <end position="20"/>
    </location>
</feature>
<protein>
    <submittedName>
        <fullName evidence="2">Uncharacterized protein</fullName>
    </submittedName>
</protein>
<sequence>MRKEERGGGQREKGTTWENRGALHEDPRVLPLWDVLPRVSVSLFSFFITLLSSSYHTTSKCQRLYFLV</sequence>
<gene>
    <name evidence="2" type="ordered locus">AXX17_At2g38260</name>
</gene>
<evidence type="ECO:0000256" key="1">
    <source>
        <dbReference type="SAM" id="MobiDB-lite"/>
    </source>
</evidence>
<organism evidence="2 3">
    <name type="scientific">Arabidopsis thaliana</name>
    <name type="common">Mouse-ear cress</name>
    <dbReference type="NCBI Taxonomy" id="3702"/>
    <lineage>
        <taxon>Eukaryota</taxon>
        <taxon>Viridiplantae</taxon>
        <taxon>Streptophyta</taxon>
        <taxon>Embryophyta</taxon>
        <taxon>Tracheophyta</taxon>
        <taxon>Spermatophyta</taxon>
        <taxon>Magnoliopsida</taxon>
        <taxon>eudicotyledons</taxon>
        <taxon>Gunneridae</taxon>
        <taxon>Pentapetalae</taxon>
        <taxon>rosids</taxon>
        <taxon>malvids</taxon>
        <taxon>Brassicales</taxon>
        <taxon>Brassicaceae</taxon>
        <taxon>Camelineae</taxon>
        <taxon>Arabidopsis</taxon>
    </lineage>
</organism>
<reference evidence="3" key="1">
    <citation type="journal article" date="2016" name="Proc. Natl. Acad. Sci. U.S.A.">
        <title>Chromosome-level assembly of Arabidopsis thaliana Ler reveals the extent of translocation and inversion polymorphisms.</title>
        <authorList>
            <person name="Zapata L."/>
            <person name="Ding J."/>
            <person name="Willing E.M."/>
            <person name="Hartwig B."/>
            <person name="Bezdan D."/>
            <person name="Jiao W.B."/>
            <person name="Patel V."/>
            <person name="Velikkakam James G."/>
            <person name="Koornneef M."/>
            <person name="Ossowski S."/>
            <person name="Schneeberger K."/>
        </authorList>
    </citation>
    <scope>NUCLEOTIDE SEQUENCE [LARGE SCALE GENOMIC DNA]</scope>
    <source>
        <strain evidence="3">cv. Landsberg erecta</strain>
    </source>
</reference>
<proteinExistence type="predicted"/>
<evidence type="ECO:0000313" key="2">
    <source>
        <dbReference type="EMBL" id="OAP07656.1"/>
    </source>
</evidence>
<dbReference type="Proteomes" id="UP000078284">
    <property type="component" value="Chromosome 2"/>
</dbReference>
<dbReference type="AlphaFoldDB" id="A0A178VPD7"/>
<comment type="caution">
    <text evidence="2">The sequence shown here is derived from an EMBL/GenBank/DDBJ whole genome shotgun (WGS) entry which is preliminary data.</text>
</comment>
<evidence type="ECO:0000313" key="3">
    <source>
        <dbReference type="Proteomes" id="UP000078284"/>
    </source>
</evidence>